<organism evidence="2 3">
    <name type="scientific">Anopheles epiroticus</name>
    <dbReference type="NCBI Taxonomy" id="199890"/>
    <lineage>
        <taxon>Eukaryota</taxon>
        <taxon>Metazoa</taxon>
        <taxon>Ecdysozoa</taxon>
        <taxon>Arthropoda</taxon>
        <taxon>Hexapoda</taxon>
        <taxon>Insecta</taxon>
        <taxon>Pterygota</taxon>
        <taxon>Neoptera</taxon>
        <taxon>Endopterygota</taxon>
        <taxon>Diptera</taxon>
        <taxon>Nematocera</taxon>
        <taxon>Culicoidea</taxon>
        <taxon>Culicidae</taxon>
        <taxon>Anophelinae</taxon>
        <taxon>Anopheles</taxon>
    </lineage>
</organism>
<feature type="signal peptide" evidence="1">
    <location>
        <begin position="1"/>
        <end position="21"/>
    </location>
</feature>
<evidence type="ECO:0000313" key="2">
    <source>
        <dbReference type="EnsemblMetazoa" id="AEPI003952-PA"/>
    </source>
</evidence>
<accession>A0A182PAJ7</accession>
<dbReference type="AlphaFoldDB" id="A0A182PAJ7"/>
<evidence type="ECO:0000256" key="1">
    <source>
        <dbReference type="SAM" id="SignalP"/>
    </source>
</evidence>
<keyword evidence="3" id="KW-1185">Reference proteome</keyword>
<name>A0A182PAJ7_9DIPT</name>
<feature type="chain" id="PRO_5008131032" description="Clip domain-containing protein" evidence="1">
    <location>
        <begin position="22"/>
        <end position="112"/>
    </location>
</feature>
<reference evidence="2" key="2">
    <citation type="submission" date="2020-05" db="UniProtKB">
        <authorList>
            <consortium name="EnsemblMetazoa"/>
        </authorList>
    </citation>
    <scope>IDENTIFICATION</scope>
    <source>
        <strain evidence="2">Epiroticus2</strain>
    </source>
</reference>
<dbReference type="EnsemblMetazoa" id="AEPI003952-RA">
    <property type="protein sequence ID" value="AEPI003952-PA"/>
    <property type="gene ID" value="AEPI003952"/>
</dbReference>
<protein>
    <recommendedName>
        <fullName evidence="4">Clip domain-containing protein</fullName>
    </recommendedName>
</protein>
<keyword evidence="1" id="KW-0732">Signal</keyword>
<evidence type="ECO:0008006" key="4">
    <source>
        <dbReference type="Google" id="ProtNLM"/>
    </source>
</evidence>
<dbReference type="Proteomes" id="UP000075885">
    <property type="component" value="Unassembled WGS sequence"/>
</dbReference>
<sequence length="112" mass="12227">MHFSIPSVLCLVLIVSTACTANVVPKEASKIMQFPKTIESQLGTYCQYGDVQGICTKMEECPQTLPKRKSKAENDPCLNERQNVVVCCTNATAPKRTRLDSSSEEAGVTESV</sequence>
<reference evidence="3" key="1">
    <citation type="submission" date="2013-03" db="EMBL/GenBank/DDBJ databases">
        <title>The Genome Sequence of Anopheles epiroticus epiroticus2.</title>
        <authorList>
            <consortium name="The Broad Institute Genomics Platform"/>
            <person name="Neafsey D.E."/>
            <person name="Howell P."/>
            <person name="Walker B."/>
            <person name="Young S.K."/>
            <person name="Zeng Q."/>
            <person name="Gargeya S."/>
            <person name="Fitzgerald M."/>
            <person name="Haas B."/>
            <person name="Abouelleil A."/>
            <person name="Allen A.W."/>
            <person name="Alvarado L."/>
            <person name="Arachchi H.M."/>
            <person name="Berlin A.M."/>
            <person name="Chapman S.B."/>
            <person name="Gainer-Dewar J."/>
            <person name="Goldberg J."/>
            <person name="Griggs A."/>
            <person name="Gujja S."/>
            <person name="Hansen M."/>
            <person name="Howarth C."/>
            <person name="Imamovic A."/>
            <person name="Ireland A."/>
            <person name="Larimer J."/>
            <person name="McCowan C."/>
            <person name="Murphy C."/>
            <person name="Pearson M."/>
            <person name="Poon T.W."/>
            <person name="Priest M."/>
            <person name="Roberts A."/>
            <person name="Saif S."/>
            <person name="Shea T."/>
            <person name="Sisk P."/>
            <person name="Sykes S."/>
            <person name="Wortman J."/>
            <person name="Nusbaum C."/>
            <person name="Birren B."/>
        </authorList>
    </citation>
    <scope>NUCLEOTIDE SEQUENCE [LARGE SCALE GENOMIC DNA]</scope>
    <source>
        <strain evidence="3">Epiroticus2</strain>
    </source>
</reference>
<proteinExistence type="predicted"/>
<evidence type="ECO:0000313" key="3">
    <source>
        <dbReference type="Proteomes" id="UP000075885"/>
    </source>
</evidence>
<dbReference type="VEuPathDB" id="VectorBase:AEPI003952"/>